<sequence length="156" mass="18172">MILRLVILLVCAVGFSQSGKHYSKTYYENGNLKAEGWLLNESKTDYWYFYNTNGSLNAKGSFTDDKKNGYWYFYAADEQLLKEGHYKNDEAADWWIFHKPGGISEKVQFKYGSRQGYALIYKNGTLFKAERYKNDILTGSWTSVSQFKKDNPNARF</sequence>
<comment type="caution">
    <text evidence="1">The sequence shown here is derived from an EMBL/GenBank/DDBJ whole genome shotgun (WGS) entry which is preliminary data.</text>
</comment>
<dbReference type="SUPFAM" id="SSF82185">
    <property type="entry name" value="Histone H3 K4-specific methyltransferase SET7/9 N-terminal domain"/>
    <property type="match status" value="2"/>
</dbReference>
<evidence type="ECO:0008006" key="3">
    <source>
        <dbReference type="Google" id="ProtNLM"/>
    </source>
</evidence>
<name>A0A2G1VNL4_9FLAO</name>
<dbReference type="AlphaFoldDB" id="A0A2G1VNL4"/>
<evidence type="ECO:0000313" key="2">
    <source>
        <dbReference type="Proteomes" id="UP000229433"/>
    </source>
</evidence>
<dbReference type="EMBL" id="NQXA01000015">
    <property type="protein sequence ID" value="PHQ28352.1"/>
    <property type="molecule type" value="Genomic_DNA"/>
</dbReference>
<organism evidence="1 2">
    <name type="scientific">Leeuwenhoekiella nanhaiensis</name>
    <dbReference type="NCBI Taxonomy" id="1655491"/>
    <lineage>
        <taxon>Bacteria</taxon>
        <taxon>Pseudomonadati</taxon>
        <taxon>Bacteroidota</taxon>
        <taxon>Flavobacteriia</taxon>
        <taxon>Flavobacteriales</taxon>
        <taxon>Flavobacteriaceae</taxon>
        <taxon>Leeuwenhoekiella</taxon>
    </lineage>
</organism>
<dbReference type="Proteomes" id="UP000229433">
    <property type="component" value="Unassembled WGS sequence"/>
</dbReference>
<keyword evidence="2" id="KW-1185">Reference proteome</keyword>
<dbReference type="RefSeq" id="WP_099647214.1">
    <property type="nucleotide sequence ID" value="NZ_KZ319297.1"/>
</dbReference>
<gene>
    <name evidence="1" type="ORF">CJ305_15525</name>
</gene>
<protein>
    <recommendedName>
        <fullName evidence="3">Nicotinic acid mononucleotide adenyltransferase</fullName>
    </recommendedName>
</protein>
<accession>A0A2G1VNL4</accession>
<proteinExistence type="predicted"/>
<reference evidence="1 2" key="1">
    <citation type="submission" date="2017-08" db="EMBL/GenBank/DDBJ databases">
        <title>The whole genome shortgun sequences of strain Leeuwenhoekiella nanhaiensis G18 from the South China Sea.</title>
        <authorList>
            <person name="Liu Q."/>
        </authorList>
    </citation>
    <scope>NUCLEOTIDE SEQUENCE [LARGE SCALE GENOMIC DNA]</scope>
    <source>
        <strain evidence="1 2">G18</strain>
    </source>
</reference>
<evidence type="ECO:0000313" key="1">
    <source>
        <dbReference type="EMBL" id="PHQ28352.1"/>
    </source>
</evidence>
<dbReference type="Gene3D" id="3.90.930.1">
    <property type="match status" value="1"/>
</dbReference>
<dbReference type="OrthoDB" id="1223552at2"/>